<evidence type="ECO:0000313" key="2">
    <source>
        <dbReference type="EMBL" id="KAK4445113.1"/>
    </source>
</evidence>
<dbReference type="Proteomes" id="UP001321760">
    <property type="component" value="Unassembled WGS sequence"/>
</dbReference>
<keyword evidence="3" id="KW-1185">Reference proteome</keyword>
<comment type="caution">
    <text evidence="2">The sequence shown here is derived from an EMBL/GenBank/DDBJ whole genome shotgun (WGS) entry which is preliminary data.</text>
</comment>
<organism evidence="2 3">
    <name type="scientific">Podospora aff. communis PSN243</name>
    <dbReference type="NCBI Taxonomy" id="3040156"/>
    <lineage>
        <taxon>Eukaryota</taxon>
        <taxon>Fungi</taxon>
        <taxon>Dikarya</taxon>
        <taxon>Ascomycota</taxon>
        <taxon>Pezizomycotina</taxon>
        <taxon>Sordariomycetes</taxon>
        <taxon>Sordariomycetidae</taxon>
        <taxon>Sordariales</taxon>
        <taxon>Podosporaceae</taxon>
        <taxon>Podospora</taxon>
    </lineage>
</organism>
<feature type="region of interest" description="Disordered" evidence="1">
    <location>
        <begin position="264"/>
        <end position="285"/>
    </location>
</feature>
<name>A0AAV9GAK0_9PEZI</name>
<dbReference type="EMBL" id="MU865968">
    <property type="protein sequence ID" value="KAK4445113.1"/>
    <property type="molecule type" value="Genomic_DNA"/>
</dbReference>
<accession>A0AAV9GAK0</accession>
<sequence>MAARLTQEDREALIGFNPFHEVFARLVFEMIKKYVLEHDPEGWDADIAAADFLVELAIVPDLHPARRQNQVLFRELSKISGAFLAKITAIVGRGGTWRELKAGFAPVCPTARLPLLPSKSLLYALFIVEYWGGASRNRLDFYRLIGYEAALNGENPRFFEGADIHDAAWLAENTYRAPRALPALPAEAPIPAPVPAPVPVPAANPAPAPAPLLAGVAAENVNHMLPDTAGEAKPDPVVIYLRHQLEERDAKIVALSEELGRVKASNSDKADGVKPDPDSVDRGPFEQLGREKQQNEVIDKLSREMQEEKVVHAKTKEVLTVVQKQLEAKEVENVAAKEGYEMSIKLQKMKFEEMKKELETTKRRLSELEHEGLLPQQGAQQRARTDARPEHVVVLDK</sequence>
<feature type="compositionally biased region" description="Basic and acidic residues" evidence="1">
    <location>
        <begin position="383"/>
        <end position="397"/>
    </location>
</feature>
<reference evidence="2" key="2">
    <citation type="submission" date="2023-05" db="EMBL/GenBank/DDBJ databases">
        <authorList>
            <consortium name="Lawrence Berkeley National Laboratory"/>
            <person name="Steindorff A."/>
            <person name="Hensen N."/>
            <person name="Bonometti L."/>
            <person name="Westerberg I."/>
            <person name="Brannstrom I.O."/>
            <person name="Guillou S."/>
            <person name="Cros-Aarteil S."/>
            <person name="Calhoun S."/>
            <person name="Haridas S."/>
            <person name="Kuo A."/>
            <person name="Mondo S."/>
            <person name="Pangilinan J."/>
            <person name="Riley R."/>
            <person name="Labutti K."/>
            <person name="Andreopoulos B."/>
            <person name="Lipzen A."/>
            <person name="Chen C."/>
            <person name="Yanf M."/>
            <person name="Daum C."/>
            <person name="Ng V."/>
            <person name="Clum A."/>
            <person name="Ohm R."/>
            <person name="Martin F."/>
            <person name="Silar P."/>
            <person name="Natvig D."/>
            <person name="Lalanne C."/>
            <person name="Gautier V."/>
            <person name="Ament-Velasquez S.L."/>
            <person name="Kruys A."/>
            <person name="Hutchinson M.I."/>
            <person name="Powell A.J."/>
            <person name="Barry K."/>
            <person name="Miller A.N."/>
            <person name="Grigoriev I.V."/>
            <person name="Debuchy R."/>
            <person name="Gladieux P."/>
            <person name="Thoren M.H."/>
            <person name="Johannesson H."/>
        </authorList>
    </citation>
    <scope>NUCLEOTIDE SEQUENCE</scope>
    <source>
        <strain evidence="2">PSN243</strain>
    </source>
</reference>
<protein>
    <submittedName>
        <fullName evidence="2">Uncharacterized protein</fullName>
    </submittedName>
</protein>
<evidence type="ECO:0000256" key="1">
    <source>
        <dbReference type="SAM" id="MobiDB-lite"/>
    </source>
</evidence>
<reference evidence="2" key="1">
    <citation type="journal article" date="2023" name="Mol. Phylogenet. Evol.">
        <title>Genome-scale phylogeny and comparative genomics of the fungal order Sordariales.</title>
        <authorList>
            <person name="Hensen N."/>
            <person name="Bonometti L."/>
            <person name="Westerberg I."/>
            <person name="Brannstrom I.O."/>
            <person name="Guillou S."/>
            <person name="Cros-Aarteil S."/>
            <person name="Calhoun S."/>
            <person name="Haridas S."/>
            <person name="Kuo A."/>
            <person name="Mondo S."/>
            <person name="Pangilinan J."/>
            <person name="Riley R."/>
            <person name="LaButti K."/>
            <person name="Andreopoulos B."/>
            <person name="Lipzen A."/>
            <person name="Chen C."/>
            <person name="Yan M."/>
            <person name="Daum C."/>
            <person name="Ng V."/>
            <person name="Clum A."/>
            <person name="Steindorff A."/>
            <person name="Ohm R.A."/>
            <person name="Martin F."/>
            <person name="Silar P."/>
            <person name="Natvig D.O."/>
            <person name="Lalanne C."/>
            <person name="Gautier V."/>
            <person name="Ament-Velasquez S.L."/>
            <person name="Kruys A."/>
            <person name="Hutchinson M.I."/>
            <person name="Powell A.J."/>
            <person name="Barry K."/>
            <person name="Miller A.N."/>
            <person name="Grigoriev I.V."/>
            <person name="Debuchy R."/>
            <person name="Gladieux P."/>
            <person name="Hiltunen Thoren M."/>
            <person name="Johannesson H."/>
        </authorList>
    </citation>
    <scope>NUCLEOTIDE SEQUENCE</scope>
    <source>
        <strain evidence="2">PSN243</strain>
    </source>
</reference>
<feature type="region of interest" description="Disordered" evidence="1">
    <location>
        <begin position="367"/>
        <end position="397"/>
    </location>
</feature>
<dbReference type="AlphaFoldDB" id="A0AAV9GAK0"/>
<proteinExistence type="predicted"/>
<gene>
    <name evidence="2" type="ORF">QBC34DRAFT_429249</name>
</gene>
<evidence type="ECO:0000313" key="3">
    <source>
        <dbReference type="Proteomes" id="UP001321760"/>
    </source>
</evidence>